<dbReference type="CDD" id="cd06138">
    <property type="entry name" value="ExoI_N"/>
    <property type="match status" value="1"/>
</dbReference>
<evidence type="ECO:0000256" key="8">
    <source>
        <dbReference type="ARBA" id="ARBA00022839"/>
    </source>
</evidence>
<evidence type="ECO:0000256" key="9">
    <source>
        <dbReference type="ARBA" id="ARBA00022842"/>
    </source>
</evidence>
<evidence type="ECO:0000256" key="5">
    <source>
        <dbReference type="ARBA" id="ARBA00022723"/>
    </source>
</evidence>
<dbReference type="GO" id="GO:0008310">
    <property type="term" value="F:single-stranded DNA 3'-5' DNA exonuclease activity"/>
    <property type="evidence" value="ECO:0007669"/>
    <property type="project" value="UniProtKB-EC"/>
</dbReference>
<dbReference type="InterPro" id="IPR036397">
    <property type="entry name" value="RNaseH_sf"/>
</dbReference>
<dbReference type="Proteomes" id="UP000197019">
    <property type="component" value="Chromosome"/>
</dbReference>
<keyword evidence="11 13" id="KW-0234">DNA repair</keyword>
<comment type="catalytic activity">
    <reaction evidence="1 13">
        <text>Exonucleolytic cleavage in the 3'- to 5'-direction to yield nucleoside 5'-phosphates.</text>
        <dbReference type="EC" id="3.1.11.1"/>
    </reaction>
</comment>
<evidence type="ECO:0000259" key="16">
    <source>
        <dbReference type="PROSITE" id="PS51784"/>
    </source>
</evidence>
<dbReference type="KEGG" id="mpsy:CEK71_09295"/>
<dbReference type="PANTHER" id="PTHR11046:SF11">
    <property type="entry name" value="EXODEOXYRIBONUCLEASE I"/>
    <property type="match status" value="1"/>
</dbReference>
<keyword evidence="6 13" id="KW-0227">DNA damage</keyword>
<reference evidence="18 19" key="1">
    <citation type="submission" date="2017-06" db="EMBL/GenBank/DDBJ databases">
        <title>Genome Sequencing of the methanotroph Methylovulum psychrotolerants str. HV10-M2 isolated from a high-altitude environment.</title>
        <authorList>
            <person name="Mateos-Rivera A."/>
        </authorList>
    </citation>
    <scope>NUCLEOTIDE SEQUENCE [LARGE SCALE GENOMIC DNA]</scope>
    <source>
        <strain evidence="18 19">HV10_M2</strain>
    </source>
</reference>
<feature type="binding site" evidence="15">
    <location>
        <position position="12"/>
    </location>
    <ligand>
        <name>Mg(2+)</name>
        <dbReference type="ChEBI" id="CHEBI:18420"/>
        <label>2</label>
    </ligand>
</feature>
<keyword evidence="9 15" id="KW-0460">Magnesium</keyword>
<dbReference type="GO" id="GO:0000175">
    <property type="term" value="F:3'-5'-RNA exonuclease activity"/>
    <property type="evidence" value="ECO:0007669"/>
    <property type="project" value="InterPro"/>
</dbReference>
<evidence type="ECO:0000256" key="1">
    <source>
        <dbReference type="ARBA" id="ARBA00000563"/>
    </source>
</evidence>
<keyword evidence="8 13" id="KW-0269">Exonuclease</keyword>
<evidence type="ECO:0000256" key="10">
    <source>
        <dbReference type="ARBA" id="ARBA00023125"/>
    </source>
</evidence>
<evidence type="ECO:0000256" key="2">
    <source>
        <dbReference type="ARBA" id="ARBA00012108"/>
    </source>
</evidence>
<evidence type="ECO:0000256" key="3">
    <source>
        <dbReference type="ARBA" id="ARBA00019900"/>
    </source>
</evidence>
<feature type="binding site" evidence="14">
    <location>
        <position position="12"/>
    </location>
    <ligand>
        <name>substrate</name>
    </ligand>
</feature>
<dbReference type="InterPro" id="IPR058561">
    <property type="entry name" value="Exonuc_1_C"/>
</dbReference>
<feature type="domain" description="ExoI C-terminal" evidence="17">
    <location>
        <begin position="356"/>
        <end position="480"/>
    </location>
</feature>
<dbReference type="InterPro" id="IPR022894">
    <property type="entry name" value="Oligoribonuclease"/>
</dbReference>
<dbReference type="GO" id="GO:0006281">
    <property type="term" value="P:DNA repair"/>
    <property type="evidence" value="ECO:0007669"/>
    <property type="project" value="UniProtKB-KW"/>
</dbReference>
<dbReference type="Gene3D" id="1.20.1280.70">
    <property type="entry name" value="Exonuclease ExoI, domain 3"/>
    <property type="match status" value="1"/>
</dbReference>
<keyword evidence="4 13" id="KW-0540">Nuclease</keyword>
<evidence type="ECO:0000256" key="12">
    <source>
        <dbReference type="ARBA" id="ARBA00046792"/>
    </source>
</evidence>
<keyword evidence="5 15" id="KW-0479">Metal-binding</keyword>
<name>A0A1Z4BYA2_9GAMM</name>
<evidence type="ECO:0000256" key="7">
    <source>
        <dbReference type="ARBA" id="ARBA00022801"/>
    </source>
</evidence>
<dbReference type="PIRSF" id="PIRSF000977">
    <property type="entry name" value="Exodeoxyribonuclease_I"/>
    <property type="match status" value="1"/>
</dbReference>
<dbReference type="NCBIfam" id="NF008746">
    <property type="entry name" value="PRK11779.1"/>
    <property type="match status" value="1"/>
</dbReference>
<dbReference type="Pfam" id="PF00929">
    <property type="entry name" value="RNase_T"/>
    <property type="match status" value="1"/>
</dbReference>
<dbReference type="RefSeq" id="WP_088619131.1">
    <property type="nucleotide sequence ID" value="NZ_CP022129.1"/>
</dbReference>
<protein>
    <recommendedName>
        <fullName evidence="3 13">Exodeoxyribonuclease I</fullName>
        <ecNumber evidence="2 13">3.1.11.1</ecNumber>
    </recommendedName>
</protein>
<comment type="subunit">
    <text evidence="12">Monomer. Interacts with ssb (via C-terminus); this interaction stimulates the exonuclease activity by recruiting the enzyme to its substrate.</text>
</comment>
<comment type="cofactor">
    <cofactor evidence="15">
        <name>Mg(2+)</name>
        <dbReference type="ChEBI" id="CHEBI:18420"/>
    </cofactor>
    <text evidence="15">Binds 2 Mg(2+) ions per monomer.</text>
</comment>
<dbReference type="OrthoDB" id="9763470at2"/>
<feature type="binding site" evidence="14">
    <location>
        <position position="160"/>
    </location>
    <ligand>
        <name>substrate</name>
    </ligand>
</feature>
<evidence type="ECO:0000313" key="18">
    <source>
        <dbReference type="EMBL" id="ASF46258.1"/>
    </source>
</evidence>
<evidence type="ECO:0000256" key="15">
    <source>
        <dbReference type="PIRSR" id="PIRSR000977-2"/>
    </source>
</evidence>
<dbReference type="PANTHER" id="PTHR11046">
    <property type="entry name" value="OLIGORIBONUCLEASE, MITOCHONDRIAL"/>
    <property type="match status" value="1"/>
</dbReference>
<feature type="binding site" evidence="15">
    <location>
        <position position="181"/>
    </location>
    <ligand>
        <name>Mg(2+)</name>
        <dbReference type="ChEBI" id="CHEBI:18420"/>
        <label>2</label>
    </ligand>
</feature>
<evidence type="ECO:0000256" key="14">
    <source>
        <dbReference type="PIRSR" id="PIRSR000977-1"/>
    </source>
</evidence>
<proteinExistence type="predicted"/>
<dbReference type="GO" id="GO:0046872">
    <property type="term" value="F:metal ion binding"/>
    <property type="evidence" value="ECO:0007669"/>
    <property type="project" value="UniProtKB-KW"/>
</dbReference>
<dbReference type="PROSITE" id="PS51785">
    <property type="entry name" value="EXOI_C"/>
    <property type="match status" value="1"/>
</dbReference>
<dbReference type="EC" id="3.1.11.1" evidence="2 13"/>
<gene>
    <name evidence="18" type="ORF">CEK71_09295</name>
</gene>
<accession>A0A1Z4BYA2</accession>
<dbReference type="InterPro" id="IPR034747">
    <property type="entry name" value="EXOI_SH3"/>
</dbReference>
<keyword evidence="19" id="KW-1185">Reference proteome</keyword>
<evidence type="ECO:0000256" key="13">
    <source>
        <dbReference type="PIRNR" id="PIRNR000977"/>
    </source>
</evidence>
<evidence type="ECO:0000256" key="4">
    <source>
        <dbReference type="ARBA" id="ARBA00022722"/>
    </source>
</evidence>
<dbReference type="Pfam" id="PF26016">
    <property type="entry name" value="ExoI_C"/>
    <property type="match status" value="1"/>
</dbReference>
<dbReference type="FunFam" id="3.30.420.10:FF:000033">
    <property type="entry name" value="Exodeoxyribonuclease I"/>
    <property type="match status" value="1"/>
</dbReference>
<dbReference type="Gene3D" id="3.30.420.10">
    <property type="entry name" value="Ribonuclease H-like superfamily/Ribonuclease H"/>
    <property type="match status" value="1"/>
</dbReference>
<dbReference type="InterPro" id="IPR023607">
    <property type="entry name" value="Exodeoxyribonuclease_I"/>
</dbReference>
<dbReference type="Gene3D" id="1.10.287.1240">
    <property type="match status" value="1"/>
</dbReference>
<dbReference type="InterPro" id="IPR012337">
    <property type="entry name" value="RNaseH-like_sf"/>
</dbReference>
<evidence type="ECO:0000256" key="6">
    <source>
        <dbReference type="ARBA" id="ARBA00022763"/>
    </source>
</evidence>
<feature type="domain" description="ExoI SH3-like" evidence="16">
    <location>
        <begin position="197"/>
        <end position="351"/>
    </location>
</feature>
<dbReference type="Pfam" id="PF08411">
    <property type="entry name" value="ExoI_SH3"/>
    <property type="match status" value="1"/>
</dbReference>
<dbReference type="AlphaFoldDB" id="A0A1Z4BYA2"/>
<evidence type="ECO:0000313" key="19">
    <source>
        <dbReference type="Proteomes" id="UP000197019"/>
    </source>
</evidence>
<keyword evidence="10" id="KW-0238">DNA-binding</keyword>
<dbReference type="InterPro" id="IPR013620">
    <property type="entry name" value="Exonuc_1_SH3"/>
</dbReference>
<keyword evidence="7 13" id="KW-0378">Hydrolase</keyword>
<dbReference type="InterPro" id="IPR013520">
    <property type="entry name" value="Ribonucl_H"/>
</dbReference>
<sequence length="484" mass="53244">MSSPTLYWHDYETFGADPQRDRPAQFAGVRTDNDFTIIDEPLVVYCQLAADSLPHPDACLITGITPQIAAKNGVCEAEFIRLIHAQLARPHTCALGYNSIRFDDEVTRNSLYRHFYDPYAREWQHGNSRWDLLDVVRAAKALRPDGIQWPVDGLGKPSFRLEHLTAANGIGHANAHDALADVYATIAVAKLLKTKQPKLYQFFWQHRSKYEALNLLQLGRFVPLLHVSGMYPALRHCLAVIVPLCQHPGNTNGVVVYDLAVDPTPLLSLSVEEIRQRLFTATEALPEGTARIPLKTVHINKCPVLAPMSVLRPADRERLGVDLPQCQAHLAALQTAPDIAAKVAAVFAAVGDAPGVPADPDLALYSGGFFSDADKRQMAKIPTLPAETLAAARFPFADPRLPEMLFRYRARNYPHTLSATEAQAWRQSCVDRLTGRAGAGSLTFSAFFRQLESLRALPDTNADVLEALAAYAADKMQALGLAAD</sequence>
<dbReference type="EMBL" id="CP022129">
    <property type="protein sequence ID" value="ASF46258.1"/>
    <property type="molecule type" value="Genomic_DNA"/>
</dbReference>
<evidence type="ECO:0000256" key="11">
    <source>
        <dbReference type="ARBA" id="ARBA00023204"/>
    </source>
</evidence>
<organism evidence="18 19">
    <name type="scientific">Methylovulum psychrotolerans</name>
    <dbReference type="NCBI Taxonomy" id="1704499"/>
    <lineage>
        <taxon>Bacteria</taxon>
        <taxon>Pseudomonadati</taxon>
        <taxon>Pseudomonadota</taxon>
        <taxon>Gammaproteobacteria</taxon>
        <taxon>Methylococcales</taxon>
        <taxon>Methylococcaceae</taxon>
        <taxon>Methylovulum</taxon>
    </lineage>
</organism>
<dbReference type="GO" id="GO:0003677">
    <property type="term" value="F:DNA binding"/>
    <property type="evidence" value="ECO:0007669"/>
    <property type="project" value="UniProtKB-KW"/>
</dbReference>
<feature type="binding site" evidence="15">
    <location>
        <position position="10"/>
    </location>
    <ligand>
        <name>Mg(2+)</name>
        <dbReference type="ChEBI" id="CHEBI:18420"/>
        <label>1</label>
    </ligand>
</feature>
<dbReference type="InterPro" id="IPR038649">
    <property type="entry name" value="EXOI_SH3_sf"/>
</dbReference>
<dbReference type="PROSITE" id="PS51784">
    <property type="entry name" value="EXOI_SH3"/>
    <property type="match status" value="1"/>
</dbReference>
<dbReference type="SUPFAM" id="SSF53098">
    <property type="entry name" value="Ribonuclease H-like"/>
    <property type="match status" value="1"/>
</dbReference>
<evidence type="ECO:0000259" key="17">
    <source>
        <dbReference type="PROSITE" id="PS51785"/>
    </source>
</evidence>
<dbReference type="Gene3D" id="3.30.1520.20">
    <property type="entry name" value="Exonuclease ExoI, domain 2"/>
    <property type="match status" value="1"/>
</dbReference>